<dbReference type="Pfam" id="PF07366">
    <property type="entry name" value="SnoaL"/>
    <property type="match status" value="1"/>
</dbReference>
<dbReference type="EMBL" id="BJXL01000072">
    <property type="protein sequence ID" value="GEM84014.1"/>
    <property type="molecule type" value="Genomic_DNA"/>
</dbReference>
<name>A0A511R330_9DEIN</name>
<dbReference type="Gene3D" id="3.10.450.50">
    <property type="match status" value="1"/>
</dbReference>
<dbReference type="GO" id="GO:0030638">
    <property type="term" value="P:polyketide metabolic process"/>
    <property type="evidence" value="ECO:0007669"/>
    <property type="project" value="InterPro"/>
</dbReference>
<reference evidence="1 2" key="1">
    <citation type="submission" date="2019-07" db="EMBL/GenBank/DDBJ databases">
        <title>Whole genome shotgun sequence of Meiothermus hypogaeus NBRC 106114.</title>
        <authorList>
            <person name="Hosoyama A."/>
            <person name="Uohara A."/>
            <person name="Ohji S."/>
            <person name="Ichikawa N."/>
        </authorList>
    </citation>
    <scope>NUCLEOTIDE SEQUENCE [LARGE SCALE GENOMIC DNA]</scope>
    <source>
        <strain evidence="1 2">NBRC 106114</strain>
    </source>
</reference>
<dbReference type="PANTHER" id="PTHR38436:SF1">
    <property type="entry name" value="ESTER CYCLASE"/>
    <property type="match status" value="1"/>
</dbReference>
<dbReference type="AlphaFoldDB" id="A0A511R330"/>
<evidence type="ECO:0000313" key="1">
    <source>
        <dbReference type="EMBL" id="GEM84014.1"/>
    </source>
</evidence>
<proteinExistence type="predicted"/>
<evidence type="ECO:0008006" key="3">
    <source>
        <dbReference type="Google" id="ProtNLM"/>
    </source>
</evidence>
<dbReference type="InterPro" id="IPR009959">
    <property type="entry name" value="Cyclase_SnoaL-like"/>
</dbReference>
<evidence type="ECO:0000313" key="2">
    <source>
        <dbReference type="Proteomes" id="UP000321197"/>
    </source>
</evidence>
<dbReference type="Proteomes" id="UP000321197">
    <property type="component" value="Unassembled WGS sequence"/>
</dbReference>
<accession>A0A511R330</accession>
<dbReference type="PANTHER" id="PTHR38436">
    <property type="entry name" value="POLYKETIDE CYCLASE SNOAL-LIKE DOMAIN"/>
    <property type="match status" value="1"/>
</dbReference>
<protein>
    <recommendedName>
        <fullName evidence="3">Ester cyclase</fullName>
    </recommendedName>
</protein>
<gene>
    <name evidence="1" type="ORF">MHY01S_21800</name>
</gene>
<dbReference type="RefSeq" id="WP_170148351.1">
    <property type="nucleotide sequence ID" value="NZ_BJXL01000072.1"/>
</dbReference>
<organism evidence="1 2">
    <name type="scientific">Meiothermus hypogaeus NBRC 106114</name>
    <dbReference type="NCBI Taxonomy" id="1227553"/>
    <lineage>
        <taxon>Bacteria</taxon>
        <taxon>Thermotogati</taxon>
        <taxon>Deinococcota</taxon>
        <taxon>Deinococci</taxon>
        <taxon>Thermales</taxon>
        <taxon>Thermaceae</taxon>
        <taxon>Meiothermus</taxon>
    </lineage>
</organism>
<comment type="caution">
    <text evidence="1">The sequence shown here is derived from an EMBL/GenBank/DDBJ whole genome shotgun (WGS) entry which is preliminary data.</text>
</comment>
<sequence length="141" mass="15667">MSEVNKSIVRRFVDEVVNRGNLGAVDELLSPNYLDHDALIPGLPGGREGAKRLYALLHAGFPDLEVTIEDFVAEGDRVALRSIWRGTHRGEFGGIAPTGHQIAFENLELLRLQKGQIVEHWSIVNNHNLLSQLQNRGASHE</sequence>
<dbReference type="SUPFAM" id="SSF54427">
    <property type="entry name" value="NTF2-like"/>
    <property type="match status" value="1"/>
</dbReference>
<dbReference type="InterPro" id="IPR032710">
    <property type="entry name" value="NTF2-like_dom_sf"/>
</dbReference>